<reference evidence="1" key="1">
    <citation type="journal article" date="2014" name="Front. Microbiol.">
        <title>High frequency of phylogenetically diverse reductive dehalogenase-homologous genes in deep subseafloor sedimentary metagenomes.</title>
        <authorList>
            <person name="Kawai M."/>
            <person name="Futagami T."/>
            <person name="Toyoda A."/>
            <person name="Takaki Y."/>
            <person name="Nishi S."/>
            <person name="Hori S."/>
            <person name="Arai W."/>
            <person name="Tsubouchi T."/>
            <person name="Morono Y."/>
            <person name="Uchiyama I."/>
            <person name="Ito T."/>
            <person name="Fujiyama A."/>
            <person name="Inagaki F."/>
            <person name="Takami H."/>
        </authorList>
    </citation>
    <scope>NUCLEOTIDE SEQUENCE</scope>
    <source>
        <strain evidence="1">Expedition CK06-06</strain>
    </source>
</reference>
<protein>
    <submittedName>
        <fullName evidence="1">Uncharacterized protein</fullName>
    </submittedName>
</protein>
<dbReference type="AlphaFoldDB" id="X1FRD3"/>
<organism evidence="1">
    <name type="scientific">marine sediment metagenome</name>
    <dbReference type="NCBI Taxonomy" id="412755"/>
    <lineage>
        <taxon>unclassified sequences</taxon>
        <taxon>metagenomes</taxon>
        <taxon>ecological metagenomes</taxon>
    </lineage>
</organism>
<accession>X1FRD3</accession>
<evidence type="ECO:0000313" key="1">
    <source>
        <dbReference type="EMBL" id="GAH48241.1"/>
    </source>
</evidence>
<proteinExistence type="predicted"/>
<dbReference type="EMBL" id="BARU01024280">
    <property type="protein sequence ID" value="GAH48241.1"/>
    <property type="molecule type" value="Genomic_DNA"/>
</dbReference>
<sequence length="174" mass="19585">MIRADVARRIGDIWNKYQGFINKEKIGELTVKELLDTAPDVEAKVRVLEIACGPPPYSGLNCGFLAWQTKGYEGAEEESSVGEPSLSNNMSLRGACKEVGISEEKCDNLESIIDEVCQDYCKIPAKRDKKEKPKRPLTDWQRCVKEGMEGKKWDPQRITELSKLYKEGKCPTNG</sequence>
<gene>
    <name evidence="1" type="ORF">S03H2_39294</name>
</gene>
<comment type="caution">
    <text evidence="1">The sequence shown here is derived from an EMBL/GenBank/DDBJ whole genome shotgun (WGS) entry which is preliminary data.</text>
</comment>
<name>X1FRD3_9ZZZZ</name>